<protein>
    <submittedName>
        <fullName evidence="1">Uncharacterized protein</fullName>
    </submittedName>
</protein>
<dbReference type="EMBL" id="SRLO01001218">
    <property type="protein sequence ID" value="TNN40108.1"/>
    <property type="molecule type" value="Genomic_DNA"/>
</dbReference>
<accession>A0A4Z2FG19</accession>
<evidence type="ECO:0000313" key="2">
    <source>
        <dbReference type="Proteomes" id="UP000314294"/>
    </source>
</evidence>
<organism evidence="1 2">
    <name type="scientific">Liparis tanakae</name>
    <name type="common">Tanaka's snailfish</name>
    <dbReference type="NCBI Taxonomy" id="230148"/>
    <lineage>
        <taxon>Eukaryota</taxon>
        <taxon>Metazoa</taxon>
        <taxon>Chordata</taxon>
        <taxon>Craniata</taxon>
        <taxon>Vertebrata</taxon>
        <taxon>Euteleostomi</taxon>
        <taxon>Actinopterygii</taxon>
        <taxon>Neopterygii</taxon>
        <taxon>Teleostei</taxon>
        <taxon>Neoteleostei</taxon>
        <taxon>Acanthomorphata</taxon>
        <taxon>Eupercaria</taxon>
        <taxon>Perciformes</taxon>
        <taxon>Cottioidei</taxon>
        <taxon>Cottales</taxon>
        <taxon>Liparidae</taxon>
        <taxon>Liparis</taxon>
    </lineage>
</organism>
<reference evidence="1 2" key="1">
    <citation type="submission" date="2019-03" db="EMBL/GenBank/DDBJ databases">
        <title>First draft genome of Liparis tanakae, snailfish: a comprehensive survey of snailfish specific genes.</title>
        <authorList>
            <person name="Kim W."/>
            <person name="Song I."/>
            <person name="Jeong J.-H."/>
            <person name="Kim D."/>
            <person name="Kim S."/>
            <person name="Ryu S."/>
            <person name="Song J.Y."/>
            <person name="Lee S.K."/>
        </authorList>
    </citation>
    <scope>NUCLEOTIDE SEQUENCE [LARGE SCALE GENOMIC DNA]</scope>
    <source>
        <tissue evidence="1">Muscle</tissue>
    </source>
</reference>
<dbReference type="AlphaFoldDB" id="A0A4Z2FG19"/>
<name>A0A4Z2FG19_9TELE</name>
<dbReference type="Proteomes" id="UP000314294">
    <property type="component" value="Unassembled WGS sequence"/>
</dbReference>
<keyword evidence="2" id="KW-1185">Reference proteome</keyword>
<gene>
    <name evidence="1" type="ORF">EYF80_049734</name>
</gene>
<evidence type="ECO:0000313" key="1">
    <source>
        <dbReference type="EMBL" id="TNN40108.1"/>
    </source>
</evidence>
<sequence>MPSLAPGHLKLHLRGAFTGTWTSQTPPPWCLHWHLDISNSTSVMPSLAPGHLKLHLRDAFTGTWTSQTPRLQGSRLVLQ</sequence>
<comment type="caution">
    <text evidence="1">The sequence shown here is derived from an EMBL/GenBank/DDBJ whole genome shotgun (WGS) entry which is preliminary data.</text>
</comment>
<proteinExistence type="predicted"/>